<evidence type="ECO:0000256" key="1">
    <source>
        <dbReference type="SAM" id="Phobius"/>
    </source>
</evidence>
<keyword evidence="1" id="KW-1133">Transmembrane helix</keyword>
<organism evidence="3 4">
    <name type="scientific">Gordonia terrae C-6</name>
    <dbReference type="NCBI Taxonomy" id="1316928"/>
    <lineage>
        <taxon>Bacteria</taxon>
        <taxon>Bacillati</taxon>
        <taxon>Actinomycetota</taxon>
        <taxon>Actinomycetes</taxon>
        <taxon>Mycobacteriales</taxon>
        <taxon>Gordoniaceae</taxon>
        <taxon>Gordonia</taxon>
    </lineage>
</organism>
<keyword evidence="1" id="KW-0812">Transmembrane</keyword>
<dbReference type="PATRIC" id="fig|1316928.3.peg.2055"/>
<feature type="transmembrane region" description="Helical" evidence="1">
    <location>
        <begin position="47"/>
        <end position="64"/>
    </location>
</feature>
<feature type="transmembrane region" description="Helical" evidence="1">
    <location>
        <begin position="106"/>
        <end position="126"/>
    </location>
</feature>
<protein>
    <submittedName>
        <fullName evidence="3">Putative metal-dependent membrane protease</fullName>
    </submittedName>
</protein>
<evidence type="ECO:0000313" key="3">
    <source>
        <dbReference type="EMBL" id="EON32733.1"/>
    </source>
</evidence>
<reference evidence="3 4" key="1">
    <citation type="journal article" date="2013" name="Genome Announc.">
        <title>Draft Genome Sequence of a Benzothiophene-Desulfurizing Bacterium, Gordona terrae Strain C-6.</title>
        <authorList>
            <person name="Wang W."/>
            <person name="Ma T."/>
            <person name="Ren Y."/>
            <person name="Li G."/>
        </authorList>
    </citation>
    <scope>NUCLEOTIDE SEQUENCE [LARGE SCALE GENOMIC DNA]</scope>
    <source>
        <strain evidence="3 4">C-6</strain>
    </source>
</reference>
<name>R7Y9S9_9ACTN</name>
<feature type="domain" description="CAAX prenyl protease 2/Lysostaphin resistance protein A-like" evidence="2">
    <location>
        <begin position="147"/>
        <end position="260"/>
    </location>
</feature>
<dbReference type="Pfam" id="PF02517">
    <property type="entry name" value="Rce1-like"/>
    <property type="match status" value="1"/>
</dbReference>
<feature type="transmembrane region" description="Helical" evidence="1">
    <location>
        <begin position="70"/>
        <end position="94"/>
    </location>
</feature>
<keyword evidence="1" id="KW-0472">Membrane</keyword>
<comment type="caution">
    <text evidence="3">The sequence shown here is derived from an EMBL/GenBank/DDBJ whole genome shotgun (WGS) entry which is preliminary data.</text>
</comment>
<keyword evidence="3" id="KW-0378">Hydrolase</keyword>
<feature type="transmembrane region" description="Helical" evidence="1">
    <location>
        <begin position="217"/>
        <end position="241"/>
    </location>
</feature>
<dbReference type="InterPro" id="IPR015837">
    <property type="entry name" value="UCP026622_CAAX_protease"/>
</dbReference>
<feature type="transmembrane region" description="Helical" evidence="1">
    <location>
        <begin position="146"/>
        <end position="165"/>
    </location>
</feature>
<sequence>MALEAVDDGRGSGHRIILRHRGLVHRHRRDAVGQTRRVITPSRRTDVALLLVVVALLVAVNVGAHLTEGAVSVAIVPVAAVVAVVIARLAGLGWRDLGLSRAELRAGIPVAVAAVLVVAAVVSTAVAIPATREFFLSDRYDDTSEALLAAFVIVPLQTVLPEEVLFRGVLQGVLGRLFAPLRTLVVGAIAFGLWHILSSTGLTAGNEGLSGILGAGTVAQIVGIAGAVLATAVAGFVLGWLRQRTTSLLAPIALHWALNATGAIGAAVAWQVS</sequence>
<dbReference type="AlphaFoldDB" id="R7Y9S9"/>
<evidence type="ECO:0000313" key="4">
    <source>
        <dbReference type="Proteomes" id="UP000013569"/>
    </source>
</evidence>
<feature type="transmembrane region" description="Helical" evidence="1">
    <location>
        <begin position="248"/>
        <end position="270"/>
    </location>
</feature>
<dbReference type="GO" id="GO:0006508">
    <property type="term" value="P:proteolysis"/>
    <property type="evidence" value="ECO:0007669"/>
    <property type="project" value="UniProtKB-KW"/>
</dbReference>
<dbReference type="GO" id="GO:0080120">
    <property type="term" value="P:CAAX-box protein maturation"/>
    <property type="evidence" value="ECO:0007669"/>
    <property type="project" value="UniProtKB-ARBA"/>
</dbReference>
<dbReference type="EMBL" id="AQPW01000010">
    <property type="protein sequence ID" value="EON32733.1"/>
    <property type="molecule type" value="Genomic_DNA"/>
</dbReference>
<accession>R7Y9S9</accession>
<dbReference type="GO" id="GO:0004175">
    <property type="term" value="F:endopeptidase activity"/>
    <property type="evidence" value="ECO:0007669"/>
    <property type="project" value="UniProtKB-ARBA"/>
</dbReference>
<keyword evidence="3" id="KW-0645">Protease</keyword>
<feature type="transmembrane region" description="Helical" evidence="1">
    <location>
        <begin position="177"/>
        <end position="197"/>
    </location>
</feature>
<dbReference type="PIRSF" id="PIRSF026622">
    <property type="entry name" value="Proteas_026622"/>
    <property type="match status" value="1"/>
</dbReference>
<evidence type="ECO:0000259" key="2">
    <source>
        <dbReference type="Pfam" id="PF02517"/>
    </source>
</evidence>
<proteinExistence type="predicted"/>
<gene>
    <name evidence="3" type="ORF">GTC6_10241</name>
</gene>
<dbReference type="Proteomes" id="UP000013569">
    <property type="component" value="Unassembled WGS sequence"/>
</dbReference>
<dbReference type="InterPro" id="IPR003675">
    <property type="entry name" value="Rce1/LyrA-like_dom"/>
</dbReference>